<keyword evidence="1" id="KW-0472">Membrane</keyword>
<keyword evidence="1" id="KW-0812">Transmembrane</keyword>
<accession>A0A7Y4H9V5</accession>
<sequence>MSLAPLLDAAPAIPVHAFAAMAAFVLGIVQLGAPKGTLPHRMVGWIWVGLMLVVAASSFWIHQIRLLGPWSPIHLLSVVVLVMLPIAVIAARRHNVNRHRKTMIGIFAGGLVIAGLFTFVPGRIMHAVLFGQ</sequence>
<feature type="transmembrane region" description="Helical" evidence="1">
    <location>
        <begin position="43"/>
        <end position="61"/>
    </location>
</feature>
<dbReference type="EMBL" id="JAAVLW010000011">
    <property type="protein sequence ID" value="NOJ50334.1"/>
    <property type="molecule type" value="Genomic_DNA"/>
</dbReference>
<dbReference type="RefSeq" id="WP_171713382.1">
    <property type="nucleotide sequence ID" value="NZ_JAAVLW010000011.1"/>
</dbReference>
<comment type="caution">
    <text evidence="2">The sequence shown here is derived from an EMBL/GenBank/DDBJ whole genome shotgun (WGS) entry which is preliminary data.</text>
</comment>
<feature type="transmembrane region" description="Helical" evidence="1">
    <location>
        <begin position="12"/>
        <end position="31"/>
    </location>
</feature>
<dbReference type="InterPro" id="IPR018750">
    <property type="entry name" value="DUF2306_membrane"/>
</dbReference>
<evidence type="ECO:0000313" key="3">
    <source>
        <dbReference type="Proteomes" id="UP000528734"/>
    </source>
</evidence>
<protein>
    <submittedName>
        <fullName evidence="2">DUF2306 domain-containing protein</fullName>
    </submittedName>
</protein>
<dbReference type="Proteomes" id="UP000528734">
    <property type="component" value="Unassembled WGS sequence"/>
</dbReference>
<reference evidence="2 3" key="1">
    <citation type="submission" date="2020-03" db="EMBL/GenBank/DDBJ databases">
        <title>Bradyrhizobium diversity isolated from nodules of Muelleranthus trifoliolatus.</title>
        <authorList>
            <person name="Klepa M."/>
            <person name="Helene L."/>
            <person name="Hungria M."/>
        </authorList>
    </citation>
    <scope>NUCLEOTIDE SEQUENCE [LARGE SCALE GENOMIC DNA]</scope>
    <source>
        <strain evidence="2 3">WSM 1744</strain>
    </source>
</reference>
<feature type="transmembrane region" description="Helical" evidence="1">
    <location>
        <begin position="103"/>
        <end position="124"/>
    </location>
</feature>
<name>A0A7Y4H9V5_9BRAD</name>
<keyword evidence="3" id="KW-1185">Reference proteome</keyword>
<gene>
    <name evidence="2" type="ORF">HCN50_29550</name>
</gene>
<keyword evidence="1" id="KW-1133">Transmembrane helix</keyword>
<proteinExistence type="predicted"/>
<dbReference type="Pfam" id="PF10067">
    <property type="entry name" value="DUF2306"/>
    <property type="match status" value="1"/>
</dbReference>
<evidence type="ECO:0000313" key="2">
    <source>
        <dbReference type="EMBL" id="NOJ50334.1"/>
    </source>
</evidence>
<organism evidence="2 3">
    <name type="scientific">Bradyrhizobium archetypum</name>
    <dbReference type="NCBI Taxonomy" id="2721160"/>
    <lineage>
        <taxon>Bacteria</taxon>
        <taxon>Pseudomonadati</taxon>
        <taxon>Pseudomonadota</taxon>
        <taxon>Alphaproteobacteria</taxon>
        <taxon>Hyphomicrobiales</taxon>
        <taxon>Nitrobacteraceae</taxon>
        <taxon>Bradyrhizobium</taxon>
    </lineage>
</organism>
<evidence type="ECO:0000256" key="1">
    <source>
        <dbReference type="SAM" id="Phobius"/>
    </source>
</evidence>
<feature type="transmembrane region" description="Helical" evidence="1">
    <location>
        <begin position="73"/>
        <end position="91"/>
    </location>
</feature>
<dbReference type="AlphaFoldDB" id="A0A7Y4H9V5"/>